<keyword evidence="13" id="KW-1185">Reference proteome</keyword>
<dbReference type="PROSITE" id="PS50237">
    <property type="entry name" value="HECT"/>
    <property type="match status" value="1"/>
</dbReference>
<dbReference type="InterPro" id="IPR035983">
    <property type="entry name" value="Hect_E3_ubiquitin_ligase"/>
</dbReference>
<dbReference type="SUPFAM" id="SSF56204">
    <property type="entry name" value="Hect, E3 ligase catalytic domain"/>
    <property type="match status" value="1"/>
</dbReference>
<evidence type="ECO:0000256" key="1">
    <source>
        <dbReference type="ARBA" id="ARBA00004123"/>
    </source>
</evidence>
<feature type="compositionally biased region" description="Acidic residues" evidence="9">
    <location>
        <begin position="988"/>
        <end position="999"/>
    </location>
</feature>
<feature type="repeat" description="RCC1" evidence="8">
    <location>
        <begin position="712"/>
        <end position="764"/>
    </location>
</feature>
<comment type="subcellular location">
    <subcellularLocation>
        <location evidence="1">Nucleus</location>
    </subcellularLocation>
</comment>
<dbReference type="Pfam" id="PF03638">
    <property type="entry name" value="TCR"/>
    <property type="match status" value="2"/>
</dbReference>
<dbReference type="Gene3D" id="3.90.1750.10">
    <property type="entry name" value="Hect, E3 ligase catalytic domains"/>
    <property type="match status" value="1"/>
</dbReference>
<feature type="compositionally biased region" description="Low complexity" evidence="9">
    <location>
        <begin position="185"/>
        <end position="195"/>
    </location>
</feature>
<dbReference type="InterPro" id="IPR009091">
    <property type="entry name" value="RCC1/BLIP-II"/>
</dbReference>
<accession>A0A2R5G927</accession>
<feature type="region of interest" description="Disordered" evidence="9">
    <location>
        <begin position="949"/>
        <end position="1004"/>
    </location>
</feature>
<dbReference type="Gene3D" id="3.30.2160.10">
    <property type="entry name" value="Hect, E3 ligase catalytic domain"/>
    <property type="match status" value="1"/>
</dbReference>
<keyword evidence="4" id="KW-0677">Repeat</keyword>
<keyword evidence="12" id="KW-0436">Ligase</keyword>
<feature type="region of interest" description="Disordered" evidence="9">
    <location>
        <begin position="510"/>
        <end position="617"/>
    </location>
</feature>
<evidence type="ECO:0000256" key="2">
    <source>
        <dbReference type="ARBA" id="ARBA00007267"/>
    </source>
</evidence>
<dbReference type="InterPro" id="IPR033467">
    <property type="entry name" value="Tesmin/TSO1-like_CXC"/>
</dbReference>
<feature type="compositionally biased region" description="Low complexity" evidence="9">
    <location>
        <begin position="606"/>
        <end position="617"/>
    </location>
</feature>
<dbReference type="PRINTS" id="PR00633">
    <property type="entry name" value="RCCNDNSATION"/>
</dbReference>
<dbReference type="OrthoDB" id="8068875at2759"/>
<evidence type="ECO:0000313" key="13">
    <source>
        <dbReference type="Proteomes" id="UP000241890"/>
    </source>
</evidence>
<feature type="active site" description="Glycyl thioester intermediate" evidence="7">
    <location>
        <position position="1712"/>
    </location>
</feature>
<dbReference type="PANTHER" id="PTHR45622">
    <property type="entry name" value="UBIQUITIN-PROTEIN LIGASE E3A-RELATED"/>
    <property type="match status" value="1"/>
</dbReference>
<feature type="domain" description="HECT" evidence="10">
    <location>
        <begin position="1408"/>
        <end position="1744"/>
    </location>
</feature>
<dbReference type="InterPro" id="IPR000408">
    <property type="entry name" value="Reg_chr_condens"/>
</dbReference>
<dbReference type="Pfam" id="PF25390">
    <property type="entry name" value="WD40_RLD"/>
    <property type="match status" value="1"/>
</dbReference>
<keyword evidence="3" id="KW-0808">Transferase</keyword>
<proteinExistence type="inferred from homology"/>
<dbReference type="PROSITE" id="PS51634">
    <property type="entry name" value="CRC"/>
    <property type="match status" value="1"/>
</dbReference>
<evidence type="ECO:0000256" key="3">
    <source>
        <dbReference type="ARBA" id="ARBA00022679"/>
    </source>
</evidence>
<feature type="compositionally biased region" description="Low complexity" evidence="9">
    <location>
        <begin position="576"/>
        <end position="586"/>
    </location>
</feature>
<keyword evidence="6" id="KW-0539">Nucleus</keyword>
<feature type="repeat" description="RCC1" evidence="8">
    <location>
        <begin position="765"/>
        <end position="817"/>
    </location>
</feature>
<dbReference type="InterPro" id="IPR005172">
    <property type="entry name" value="CRC"/>
</dbReference>
<evidence type="ECO:0000256" key="8">
    <source>
        <dbReference type="PROSITE-ProRule" id="PRU00235"/>
    </source>
</evidence>
<dbReference type="CDD" id="cd00078">
    <property type="entry name" value="HECTc"/>
    <property type="match status" value="1"/>
</dbReference>
<dbReference type="InterPro" id="IPR000569">
    <property type="entry name" value="HECT_dom"/>
</dbReference>
<feature type="region of interest" description="Disordered" evidence="9">
    <location>
        <begin position="454"/>
        <end position="487"/>
    </location>
</feature>
<feature type="compositionally biased region" description="Basic residues" evidence="9">
    <location>
        <begin position="550"/>
        <end position="565"/>
    </location>
</feature>
<organism evidence="12 13">
    <name type="scientific">Hondaea fermentalgiana</name>
    <dbReference type="NCBI Taxonomy" id="2315210"/>
    <lineage>
        <taxon>Eukaryota</taxon>
        <taxon>Sar</taxon>
        <taxon>Stramenopiles</taxon>
        <taxon>Bigyra</taxon>
        <taxon>Labyrinthulomycetes</taxon>
        <taxon>Thraustochytrida</taxon>
        <taxon>Thraustochytriidae</taxon>
        <taxon>Hondaea</taxon>
    </lineage>
</organism>
<dbReference type="SUPFAM" id="SSF50985">
    <property type="entry name" value="RCC1/BLIP-II"/>
    <property type="match status" value="1"/>
</dbReference>
<evidence type="ECO:0000256" key="4">
    <source>
        <dbReference type="ARBA" id="ARBA00022737"/>
    </source>
</evidence>
<dbReference type="PANTHER" id="PTHR45622:SF60">
    <property type="entry name" value="UBIQUITIN-PROTEIN LIGASE E3A"/>
    <property type="match status" value="1"/>
</dbReference>
<dbReference type="GO" id="GO:0005634">
    <property type="term" value="C:nucleus"/>
    <property type="evidence" value="ECO:0007669"/>
    <property type="project" value="UniProtKB-SubCell"/>
</dbReference>
<name>A0A2R5G927_9STRA</name>
<dbReference type="EMBL" id="BEYU01000006">
    <property type="protein sequence ID" value="GBG24561.1"/>
    <property type="molecule type" value="Genomic_DNA"/>
</dbReference>
<dbReference type="Pfam" id="PF00632">
    <property type="entry name" value="HECT"/>
    <property type="match status" value="1"/>
</dbReference>
<dbReference type="GO" id="GO:0016874">
    <property type="term" value="F:ligase activity"/>
    <property type="evidence" value="ECO:0007669"/>
    <property type="project" value="UniProtKB-KW"/>
</dbReference>
<comment type="caution">
    <text evidence="12">The sequence shown here is derived from an EMBL/GenBank/DDBJ whole genome shotgun (WGS) entry which is preliminary data.</text>
</comment>
<dbReference type="Proteomes" id="UP000241890">
    <property type="component" value="Unassembled WGS sequence"/>
</dbReference>
<feature type="region of interest" description="Disordered" evidence="9">
    <location>
        <begin position="153"/>
        <end position="278"/>
    </location>
</feature>
<feature type="compositionally biased region" description="Basic and acidic residues" evidence="9">
    <location>
        <begin position="457"/>
        <end position="475"/>
    </location>
</feature>
<feature type="compositionally biased region" description="Acidic residues" evidence="9">
    <location>
        <begin position="523"/>
        <end position="542"/>
    </location>
</feature>
<feature type="domain" description="CRC" evidence="11">
    <location>
        <begin position="328"/>
        <end position="442"/>
    </location>
</feature>
<feature type="compositionally biased region" description="Polar residues" evidence="9">
    <location>
        <begin position="155"/>
        <end position="166"/>
    </location>
</feature>
<dbReference type="PROSITE" id="PS00626">
    <property type="entry name" value="RCC1_2"/>
    <property type="match status" value="1"/>
</dbReference>
<evidence type="ECO:0000256" key="9">
    <source>
        <dbReference type="SAM" id="MobiDB-lite"/>
    </source>
</evidence>
<dbReference type="GO" id="GO:0061630">
    <property type="term" value="F:ubiquitin protein ligase activity"/>
    <property type="evidence" value="ECO:0007669"/>
    <property type="project" value="TreeGrafter"/>
</dbReference>
<evidence type="ECO:0000259" key="10">
    <source>
        <dbReference type="PROSITE" id="PS50237"/>
    </source>
</evidence>
<reference evidence="12 13" key="1">
    <citation type="submission" date="2017-12" db="EMBL/GenBank/DDBJ databases">
        <title>Sequencing, de novo assembly and annotation of complete genome of a new Thraustochytrid species, strain FCC1311.</title>
        <authorList>
            <person name="Sedici K."/>
            <person name="Godart F."/>
            <person name="Aiese Cigliano R."/>
            <person name="Sanseverino W."/>
            <person name="Barakat M."/>
            <person name="Ortet P."/>
            <person name="Marechal E."/>
            <person name="Cagnac O."/>
            <person name="Amato A."/>
        </authorList>
    </citation>
    <scope>NUCLEOTIDE SEQUENCE [LARGE SCALE GENOMIC DNA]</scope>
</reference>
<evidence type="ECO:0000256" key="6">
    <source>
        <dbReference type="ARBA" id="ARBA00023242"/>
    </source>
</evidence>
<comment type="similarity">
    <text evidence="2">Belongs to the lin-54 family.</text>
</comment>
<evidence type="ECO:0000256" key="7">
    <source>
        <dbReference type="PROSITE-ProRule" id="PRU00104"/>
    </source>
</evidence>
<evidence type="ECO:0000259" key="11">
    <source>
        <dbReference type="PROSITE" id="PS51634"/>
    </source>
</evidence>
<dbReference type="Gene3D" id="3.30.2410.10">
    <property type="entry name" value="Hect, E3 ligase catalytic domain"/>
    <property type="match status" value="1"/>
</dbReference>
<dbReference type="InterPro" id="IPR058923">
    <property type="entry name" value="RCC1-like_dom"/>
</dbReference>
<dbReference type="InterPro" id="IPR051709">
    <property type="entry name" value="Ub-ligase/GTPase-reg"/>
</dbReference>
<feature type="repeat" description="RCC1" evidence="8">
    <location>
        <begin position="818"/>
        <end position="870"/>
    </location>
</feature>
<dbReference type="InParanoid" id="A0A2R5G927"/>
<feature type="compositionally biased region" description="Polar residues" evidence="9">
    <location>
        <begin position="217"/>
        <end position="226"/>
    </location>
</feature>
<gene>
    <name evidence="12" type="ORF">FCC1311_007802</name>
</gene>
<sequence>MGLSIVTGIPLVVQAGVFAEPEEYWLLYLALQTLLSVALCYRIVSMEIQGYSNEYSFDLLILNWIVQVGSLYSPLVWKLFYLRNDAEVREALEGIHDEMDLIQISLKDDLKRLSDLKETLANEHFHQALNEHFHQEFDDELVARTALLEMGARTESPTATIQSPTNPGAIGVVEGGLMGTQRVPSFSSSSSSSSSPQDETEVGSRAEPLDAMHGNNKRTTSISTGASKDDVNKKESESEARTKSNDEVKPPSMIAGGRSGQDGLPVFQPSPPGFVRDNRGTLVPAGYTGYLRKPKNAGGASNVGLDSKTIKREAFKLLNAKPAPVHKSTLFCSCRKSKCLKLYCDCFAASMMCSGSCTCFECRNSPQFSRERLVALENILKRKPYAFHVQGRTYSTTESARKLEVGCNCRRTLCLKKYCICFSNGDYCKTSCRCLQCGNKLSNPKAMENFMVKKGISRGDEEPRPRAATSAEHRSKPTARGLALAGAAGRRLSARASRGILGGEGSTFRALARRRKGRPGGNEDGDDDKDRDGDENDVDQELGDQTSVRKSARASRKGTWRRRKSERGSRPESTMQQQQQQQQQQEETFDDDDDKSTIDEDEEDASSASTAIESSSPTSILAWGDNSAACASALDSATIVCVGTSGAHTVAVTSDGSLVGAGDNSEGQLDPSLGPEAFLEDPLPIVDAFLHKQHIVQAACGDAHTAVLTSSGRVATWGNNESGQLGHSRDRDIYNVAPRLVERMREIVIQVACTGSSTLLLSERGRVFSFGRNVDGILGLGDEENRASPKMVRGALDGNPVVQLATGDNHVCAVSVTGRVYAWGSNSQGQLGLARKNAPQRALEPSRVVLSRAVSKVACGAEHSVFLTACGGIYVCGRAEEGQLGFAPQKKLRRFVTPPRRLEALADLDVAPLQIAASHHTTFLLLEDGVVLMAGTLALSETWASRADDASSADAEDIGNDHRRSRRGRPGTIAVDANLHRHGSSSEENSELTVSDEDESPRMLSSQNHVECGGFTQVLDASANVISVMGSGGAIFAIQSERHVSARRDVLARGWPRAKVTALSGEDVQLQAKEILGRFDKLGRKSSRTFRSHVNMPLFDMCTLNASFLSGKYSSEHRSSPDKFDEKRNSCIDFEPMLHGMEELSAAFEASMGPDDSVKYLRERVAPIIGQLDEAAPHLTEPDQLRLFLVLLMSPLMRNVPKEYDLLVSVFKRLPSRSRDVLLSWIKYDITSDILATYLVDPLVALFDQAVAYSRDLECTKDVCALLRHLHRINQGRSRENSAMARIDHRRFYSTKLREMEMEELAINIREWRSILDARQVARETEAALGAPISNAPGRLHEFTIFDFPFLLNAGDKRRVLHFEDQSSQFRNVLMSRLFSNEPFYTLSVRRSHLLEDTMARIGSSKGGSTDFRKPLKVKFEGEQGLDAGGVRKEFFQLLSAQLFQPDCGLFRRNGDTNTLWFNVFDEDMADSNQPYVLVGILIGLAIYNSTLLDVQFPLLFWRTLLGKVPEEPTIEHLEELDSQYARNVQAMLDYDEDDFEDVFMQSFEVSVDLFGEKRQVELVPGGSDLVVTRENRHEYVKALCKYLVIDSIGSNARDMLEGFHRVIPEDSRSLQLFEPDELELAVCGMLELDFDELHRIAKYEGGYSEDHETIKRFWHIVGSFSYEEKQTFLRFTTGSPKSPVGGLSALGNFTVQRAGPDTDNMPTSYTCFNTIMLPEYASESKMRERLMLALEHSIGFGLE</sequence>
<feature type="compositionally biased region" description="Acidic residues" evidence="9">
    <location>
        <begin position="587"/>
        <end position="605"/>
    </location>
</feature>
<dbReference type="PROSITE" id="PS50012">
    <property type="entry name" value="RCC1_3"/>
    <property type="match status" value="5"/>
</dbReference>
<feature type="compositionally biased region" description="Basic and acidic residues" evidence="9">
    <location>
        <begin position="227"/>
        <end position="249"/>
    </location>
</feature>
<dbReference type="SMART" id="SM00119">
    <property type="entry name" value="HECTc"/>
    <property type="match status" value="1"/>
</dbReference>
<dbReference type="FunFam" id="3.30.2410.10:FF:000003">
    <property type="entry name" value="probable E3 ubiquitin-protein ligase HERC4 isoform X1"/>
    <property type="match status" value="1"/>
</dbReference>
<evidence type="ECO:0000313" key="12">
    <source>
        <dbReference type="EMBL" id="GBG24561.1"/>
    </source>
</evidence>
<keyword evidence="5 7" id="KW-0833">Ubl conjugation pathway</keyword>
<protein>
    <submittedName>
        <fullName evidence="12">Ubiquitin-protein ligase, putative</fullName>
    </submittedName>
</protein>
<dbReference type="SMART" id="SM01114">
    <property type="entry name" value="CXC"/>
    <property type="match status" value="2"/>
</dbReference>
<feature type="repeat" description="RCC1" evidence="8">
    <location>
        <begin position="871"/>
        <end position="928"/>
    </location>
</feature>
<dbReference type="Gene3D" id="2.130.10.30">
    <property type="entry name" value="Regulator of chromosome condensation 1/beta-lactamase-inhibitor protein II"/>
    <property type="match status" value="2"/>
</dbReference>
<feature type="repeat" description="RCC1" evidence="8">
    <location>
        <begin position="656"/>
        <end position="711"/>
    </location>
</feature>
<evidence type="ECO:0000256" key="5">
    <source>
        <dbReference type="ARBA" id="ARBA00022786"/>
    </source>
</evidence>
<dbReference type="Pfam" id="PF13540">
    <property type="entry name" value="RCC1_2"/>
    <property type="match status" value="1"/>
</dbReference>